<comment type="caution">
    <text evidence="6">The sequence shown here is derived from an EMBL/GenBank/DDBJ whole genome shotgun (WGS) entry which is preliminary data.</text>
</comment>
<dbReference type="Proteomes" id="UP001485043">
    <property type="component" value="Unassembled WGS sequence"/>
</dbReference>
<dbReference type="GO" id="GO:0005975">
    <property type="term" value="P:carbohydrate metabolic process"/>
    <property type="evidence" value="ECO:0007669"/>
    <property type="project" value="InterPro"/>
</dbReference>
<dbReference type="CDD" id="cd18825">
    <property type="entry name" value="GH43_CtGH43-like"/>
    <property type="match status" value="1"/>
</dbReference>
<organism evidence="6 7">
    <name type="scientific">Apatococcus fuscideae</name>
    <dbReference type="NCBI Taxonomy" id="2026836"/>
    <lineage>
        <taxon>Eukaryota</taxon>
        <taxon>Viridiplantae</taxon>
        <taxon>Chlorophyta</taxon>
        <taxon>core chlorophytes</taxon>
        <taxon>Trebouxiophyceae</taxon>
        <taxon>Chlorellales</taxon>
        <taxon>Chlorellaceae</taxon>
        <taxon>Apatococcus</taxon>
    </lineage>
</organism>
<comment type="similarity">
    <text evidence="1 4">Belongs to the glycosyl hydrolase 43 family.</text>
</comment>
<evidence type="ECO:0000256" key="1">
    <source>
        <dbReference type="ARBA" id="ARBA00009865"/>
    </source>
</evidence>
<dbReference type="Gene3D" id="2.115.10.20">
    <property type="entry name" value="Glycosyl hydrolase domain, family 43"/>
    <property type="match status" value="1"/>
</dbReference>
<dbReference type="SUPFAM" id="SSF75005">
    <property type="entry name" value="Arabinanase/levansucrase/invertase"/>
    <property type="match status" value="1"/>
</dbReference>
<evidence type="ECO:0000256" key="3">
    <source>
        <dbReference type="ARBA" id="ARBA00023295"/>
    </source>
</evidence>
<evidence type="ECO:0000256" key="4">
    <source>
        <dbReference type="RuleBase" id="RU361187"/>
    </source>
</evidence>
<dbReference type="EMBL" id="JALJOV010000814">
    <property type="protein sequence ID" value="KAK9861099.1"/>
    <property type="molecule type" value="Genomic_DNA"/>
</dbReference>
<proteinExistence type="inferred from homology"/>
<evidence type="ECO:0000313" key="7">
    <source>
        <dbReference type="Proteomes" id="UP001485043"/>
    </source>
</evidence>
<accession>A0AAW1SX17</accession>
<feature type="compositionally biased region" description="Low complexity" evidence="5">
    <location>
        <begin position="359"/>
        <end position="379"/>
    </location>
</feature>
<dbReference type="GO" id="GO:0004553">
    <property type="term" value="F:hydrolase activity, hydrolyzing O-glycosyl compounds"/>
    <property type="evidence" value="ECO:0007669"/>
    <property type="project" value="InterPro"/>
</dbReference>
<reference evidence="6 7" key="1">
    <citation type="journal article" date="2024" name="Nat. Commun.">
        <title>Phylogenomics reveals the evolutionary origins of lichenization in chlorophyte algae.</title>
        <authorList>
            <person name="Puginier C."/>
            <person name="Libourel C."/>
            <person name="Otte J."/>
            <person name="Skaloud P."/>
            <person name="Haon M."/>
            <person name="Grisel S."/>
            <person name="Petersen M."/>
            <person name="Berrin J.G."/>
            <person name="Delaux P.M."/>
            <person name="Dal Grande F."/>
            <person name="Keller J."/>
        </authorList>
    </citation>
    <scope>NUCLEOTIDE SEQUENCE [LARGE SCALE GENOMIC DNA]</scope>
    <source>
        <strain evidence="6 7">SAG 2523</strain>
    </source>
</reference>
<dbReference type="InterPro" id="IPR006710">
    <property type="entry name" value="Glyco_hydro_43"/>
</dbReference>
<name>A0AAW1SX17_9CHLO</name>
<evidence type="ECO:0000256" key="2">
    <source>
        <dbReference type="ARBA" id="ARBA00022801"/>
    </source>
</evidence>
<dbReference type="AlphaFoldDB" id="A0AAW1SX17"/>
<keyword evidence="7" id="KW-1185">Reference proteome</keyword>
<evidence type="ECO:0000313" key="6">
    <source>
        <dbReference type="EMBL" id="KAK9861099.1"/>
    </source>
</evidence>
<keyword evidence="3 4" id="KW-0326">Glycosidase</keyword>
<dbReference type="InterPro" id="IPR023296">
    <property type="entry name" value="Glyco_hydro_beta-prop_sf"/>
</dbReference>
<dbReference type="Pfam" id="PF04616">
    <property type="entry name" value="Glyco_hydro_43"/>
    <property type="match status" value="1"/>
</dbReference>
<evidence type="ECO:0000256" key="5">
    <source>
        <dbReference type="SAM" id="MobiDB-lite"/>
    </source>
</evidence>
<protein>
    <submittedName>
        <fullName evidence="6">Uncharacterized protein</fullName>
    </submittedName>
</protein>
<feature type="region of interest" description="Disordered" evidence="5">
    <location>
        <begin position="355"/>
        <end position="379"/>
    </location>
</feature>
<keyword evidence="2 4" id="KW-0378">Hydrolase</keyword>
<dbReference type="PANTHER" id="PTHR22925:SF3">
    <property type="entry name" value="GLYCOSYL HYDROLASE FAMILY PROTEIN 43"/>
    <property type="match status" value="1"/>
</dbReference>
<gene>
    <name evidence="6" type="ORF">WJX84_000165</name>
</gene>
<dbReference type="PANTHER" id="PTHR22925">
    <property type="entry name" value="GLYCOSYL HYDROLASE 43 FAMILY MEMBER"/>
    <property type="match status" value="1"/>
</dbReference>
<sequence>MRPKVGKLLAALVYVAVAGNPLGAVAWSLKAAARGRIKSGEKWLDDQGRQIQAHGGSMLLHEQTYYWYGENKDSPTEWRSWKMPEQEFWYSRVPALGISCYSSQDLLHWHNEGMVLMADASHEDLEAGQTLERPRVLYNEVTQQFVMWLHVDDAGYSRCRLGMAVSSRPTGPFHYQGSRQANDMRSGDFTVFKEDNGTAFLLTSAQAQSGDVRSMVLHQLSGDFQRPEPNPINVLPGLDRESPVLFKHADHYFLITSGSTMWAPNAAEMHSSPSLEGPWSSLGNPCQGKPLQQHDTTFESQGTFAMPLHAPGAPGHFLIMADRWKSDDLGNSTYVWLPLHVSMPVQTPLQLIGRSEAQPNAPDPDAMASSPDARPARASLPRVAMEWRAAWDPHSGLDMPGTSLRFREGRARMHRLYARTGAADAASRPDVQLEGTAIAAV</sequence>